<dbReference type="GO" id="GO:0006878">
    <property type="term" value="P:intracellular copper ion homeostasis"/>
    <property type="evidence" value="ECO:0007669"/>
    <property type="project" value="InterPro"/>
</dbReference>
<reference evidence="4" key="1">
    <citation type="submission" date="2019-01" db="EMBL/GenBank/DDBJ databases">
        <title>Cytophagaceae bacterium strain CAR-16.</title>
        <authorList>
            <person name="Chen W.-M."/>
        </authorList>
    </citation>
    <scope>NUCLEOTIDE SEQUENCE [LARGE SCALE GENOMIC DNA]</scope>
    <source>
        <strain evidence="4">CHR27</strain>
    </source>
</reference>
<organism evidence="3 4">
    <name type="scientific">Sphingobium fluviale</name>
    <dbReference type="NCBI Taxonomy" id="2506423"/>
    <lineage>
        <taxon>Bacteria</taxon>
        <taxon>Pseudomonadati</taxon>
        <taxon>Pseudomonadota</taxon>
        <taxon>Alphaproteobacteria</taxon>
        <taxon>Sphingomonadales</taxon>
        <taxon>Sphingomonadaceae</taxon>
        <taxon>Sphingobium</taxon>
    </lineage>
</organism>
<keyword evidence="4" id="KW-1185">Reference proteome</keyword>
<gene>
    <name evidence="3" type="ORF">EQG66_14100</name>
</gene>
<protein>
    <submittedName>
        <fullName evidence="3">Copper resistance protein B</fullName>
    </submittedName>
</protein>
<feature type="signal peptide" evidence="2">
    <location>
        <begin position="1"/>
        <end position="22"/>
    </location>
</feature>
<dbReference type="InterPro" id="IPR007939">
    <property type="entry name" value="Cu-R_B_prcur"/>
</dbReference>
<feature type="chain" id="PRO_5020709473" evidence="2">
    <location>
        <begin position="23"/>
        <end position="399"/>
    </location>
</feature>
<evidence type="ECO:0000313" key="4">
    <source>
        <dbReference type="Proteomes" id="UP000290958"/>
    </source>
</evidence>
<feature type="region of interest" description="Disordered" evidence="1">
    <location>
        <begin position="25"/>
        <end position="66"/>
    </location>
</feature>
<dbReference type="GO" id="GO:0009279">
    <property type="term" value="C:cell outer membrane"/>
    <property type="evidence" value="ECO:0007669"/>
    <property type="project" value="InterPro"/>
</dbReference>
<dbReference type="AlphaFoldDB" id="A0A4Q1KDV9"/>
<feature type="compositionally biased region" description="Low complexity" evidence="1">
    <location>
        <begin position="46"/>
        <end position="58"/>
    </location>
</feature>
<feature type="region of interest" description="Disordered" evidence="1">
    <location>
        <begin position="138"/>
        <end position="169"/>
    </location>
</feature>
<dbReference type="EMBL" id="SBKP01000020">
    <property type="protein sequence ID" value="RXR25558.1"/>
    <property type="molecule type" value="Genomic_DNA"/>
</dbReference>
<dbReference type="GO" id="GO:0005507">
    <property type="term" value="F:copper ion binding"/>
    <property type="evidence" value="ECO:0007669"/>
    <property type="project" value="InterPro"/>
</dbReference>
<dbReference type="Pfam" id="PF05275">
    <property type="entry name" value="CopB"/>
    <property type="match status" value="1"/>
</dbReference>
<evidence type="ECO:0000256" key="2">
    <source>
        <dbReference type="SAM" id="SignalP"/>
    </source>
</evidence>
<name>A0A4Q1KDV9_9SPHN</name>
<sequence>MSLTRIMLVATAALAFTMPLQAQSMQGMDHSSMPAAKPKKPDAKPKQPVAQKPAAQPASDPMQKMDHRSMPEMAAPMEGQSTTSDCPPEHAKMGHCTPADEGMSGMTMPGSPMAEPAVDPDCPPEHAQMGHCTPKSMPKLSSAAGAASGTDLEPGDAPAPAPPSDWYADRIFPGEEMAKSREEMMKESGGSTFRYLSFDLAEFVVHKGKESYRWDGEAWFGGDINRFVFKYEGEGEFGGPLDDLELFGLYSRAISPYWNLQAGVRYDVKPDPSRTYAVIGVEGLAPYWFEITAAAFVSNKGEVRGRIEGYYDQRITQKLIFQPRFEANLSAQTIRELGVGAGLNNLELGARLRYEIKKEFAPYIGFEWVRQFGESARFTRASGGQVSDPHFVMGVRVWF</sequence>
<dbReference type="OrthoDB" id="9778934at2"/>
<keyword evidence="2" id="KW-0732">Signal</keyword>
<accession>A0A4Q1KDV9</accession>
<comment type="caution">
    <text evidence="3">The sequence shown here is derived from an EMBL/GenBank/DDBJ whole genome shotgun (WGS) entry which is preliminary data.</text>
</comment>
<dbReference type="RefSeq" id="WP_129405192.1">
    <property type="nucleotide sequence ID" value="NZ_SBKP01000020.1"/>
</dbReference>
<dbReference type="Proteomes" id="UP000290958">
    <property type="component" value="Unassembled WGS sequence"/>
</dbReference>
<evidence type="ECO:0000313" key="3">
    <source>
        <dbReference type="EMBL" id="RXR25558.1"/>
    </source>
</evidence>
<proteinExistence type="predicted"/>
<evidence type="ECO:0000256" key="1">
    <source>
        <dbReference type="SAM" id="MobiDB-lite"/>
    </source>
</evidence>